<reference evidence="4 5" key="1">
    <citation type="submission" date="2013-07" db="EMBL/GenBank/DDBJ databases">
        <title>Completed genome of Sphingomonas sanxanigenens NX02.</title>
        <authorList>
            <person name="Ma T."/>
            <person name="Huang H."/>
            <person name="Wu M."/>
            <person name="Li X."/>
            <person name="Li G."/>
        </authorList>
    </citation>
    <scope>NUCLEOTIDE SEQUENCE [LARGE SCALE GENOMIC DNA]</scope>
    <source>
        <strain evidence="4 5">NX02</strain>
    </source>
</reference>
<dbReference type="HOGENOM" id="CLU_091685_0_0_5"/>
<dbReference type="SUPFAM" id="SSF53335">
    <property type="entry name" value="S-adenosyl-L-methionine-dependent methyltransferases"/>
    <property type="match status" value="1"/>
</dbReference>
<sequence length="194" mass="21426">MTGGGSLDAAYFDGIFAKDDDPWGLASSDYEAAKFAQTRAVLADRRYASAFEVGCAHGVLTAQIVDLCDTLLAVDISHRALALAQQRLGDRAQAVFRTMAFPREAPVGETFDLVILSEVIYYWDTGDLARAADWLRENIAPGGRVILVHYTGATDYPQGGDAAVERLWNAIGRDFGVVRAERHDRYRLDLWARR</sequence>
<keyword evidence="2" id="KW-0808">Transferase</keyword>
<dbReference type="InterPro" id="IPR008715">
    <property type="entry name" value="SAM-MeTfrase_NodS-like"/>
</dbReference>
<evidence type="ECO:0008006" key="6">
    <source>
        <dbReference type="Google" id="ProtNLM"/>
    </source>
</evidence>
<name>W0AI26_9SPHN</name>
<accession>W0AI26</accession>
<dbReference type="Pfam" id="PF05401">
    <property type="entry name" value="NodS"/>
    <property type="match status" value="1"/>
</dbReference>
<dbReference type="OrthoDB" id="116799at2"/>
<evidence type="ECO:0000256" key="3">
    <source>
        <dbReference type="ARBA" id="ARBA00022691"/>
    </source>
</evidence>
<dbReference type="EMBL" id="CP006644">
    <property type="protein sequence ID" value="AHE55948.1"/>
    <property type="molecule type" value="Genomic_DNA"/>
</dbReference>
<dbReference type="GO" id="GO:0009312">
    <property type="term" value="P:oligosaccharide biosynthetic process"/>
    <property type="evidence" value="ECO:0007669"/>
    <property type="project" value="InterPro"/>
</dbReference>
<dbReference type="AlphaFoldDB" id="W0AI26"/>
<dbReference type="STRING" id="1123269.NX02_21585"/>
<gene>
    <name evidence="4" type="ORF">NX02_21585</name>
</gene>
<dbReference type="PANTHER" id="PTHR43464">
    <property type="entry name" value="METHYLTRANSFERASE"/>
    <property type="match status" value="1"/>
</dbReference>
<keyword evidence="5" id="KW-1185">Reference proteome</keyword>
<dbReference type="GO" id="GO:0032259">
    <property type="term" value="P:methylation"/>
    <property type="evidence" value="ECO:0007669"/>
    <property type="project" value="UniProtKB-KW"/>
</dbReference>
<dbReference type="CDD" id="cd02440">
    <property type="entry name" value="AdoMet_MTases"/>
    <property type="match status" value="1"/>
</dbReference>
<dbReference type="GO" id="GO:0008757">
    <property type="term" value="F:S-adenosylmethionine-dependent methyltransferase activity"/>
    <property type="evidence" value="ECO:0007669"/>
    <property type="project" value="InterPro"/>
</dbReference>
<evidence type="ECO:0000313" key="5">
    <source>
        <dbReference type="Proteomes" id="UP000018851"/>
    </source>
</evidence>
<evidence type="ECO:0000256" key="1">
    <source>
        <dbReference type="ARBA" id="ARBA00022603"/>
    </source>
</evidence>
<keyword evidence="3" id="KW-0949">S-adenosyl-L-methionine</keyword>
<dbReference type="RefSeq" id="WP_025294105.1">
    <property type="nucleotide sequence ID" value="NZ_CP006644.1"/>
</dbReference>
<dbReference type="PATRIC" id="fig|1123269.5.peg.4220"/>
<proteinExistence type="predicted"/>
<evidence type="ECO:0000256" key="2">
    <source>
        <dbReference type="ARBA" id="ARBA00022679"/>
    </source>
</evidence>
<dbReference type="Proteomes" id="UP000018851">
    <property type="component" value="Chromosome"/>
</dbReference>
<dbReference type="Gene3D" id="3.40.50.150">
    <property type="entry name" value="Vaccinia Virus protein VP39"/>
    <property type="match status" value="1"/>
</dbReference>
<dbReference type="InterPro" id="IPR029063">
    <property type="entry name" value="SAM-dependent_MTases_sf"/>
</dbReference>
<evidence type="ECO:0000313" key="4">
    <source>
        <dbReference type="EMBL" id="AHE55948.1"/>
    </source>
</evidence>
<protein>
    <recommendedName>
        <fullName evidence="6">NodS family protein</fullName>
    </recommendedName>
</protein>
<organism evidence="4 5">
    <name type="scientific">Sphingomonas sanxanigenens DSM 19645 = NX02</name>
    <dbReference type="NCBI Taxonomy" id="1123269"/>
    <lineage>
        <taxon>Bacteria</taxon>
        <taxon>Pseudomonadati</taxon>
        <taxon>Pseudomonadota</taxon>
        <taxon>Alphaproteobacteria</taxon>
        <taxon>Sphingomonadales</taxon>
        <taxon>Sphingomonadaceae</taxon>
        <taxon>Sphingomonas</taxon>
    </lineage>
</organism>
<dbReference type="eggNOG" id="COG4976">
    <property type="taxonomic scope" value="Bacteria"/>
</dbReference>
<dbReference type="KEGG" id="ssan:NX02_21585"/>
<keyword evidence="1" id="KW-0489">Methyltransferase</keyword>
<dbReference type="PANTHER" id="PTHR43464:SF19">
    <property type="entry name" value="UBIQUINONE BIOSYNTHESIS O-METHYLTRANSFERASE, MITOCHONDRIAL"/>
    <property type="match status" value="1"/>
</dbReference>